<dbReference type="AlphaFoldDB" id="A0A835AQV3"/>
<keyword evidence="4" id="KW-1185">Reference proteome</keyword>
<feature type="signal peptide" evidence="2">
    <location>
        <begin position="1"/>
        <end position="32"/>
    </location>
</feature>
<evidence type="ECO:0000256" key="1">
    <source>
        <dbReference type="SAM" id="MobiDB-lite"/>
    </source>
</evidence>
<evidence type="ECO:0008006" key="5">
    <source>
        <dbReference type="Google" id="ProtNLM"/>
    </source>
</evidence>
<evidence type="ECO:0000313" key="4">
    <source>
        <dbReference type="Proteomes" id="UP000636709"/>
    </source>
</evidence>
<evidence type="ECO:0000313" key="3">
    <source>
        <dbReference type="EMBL" id="KAF8665002.1"/>
    </source>
</evidence>
<accession>A0A835AQV3</accession>
<feature type="chain" id="PRO_5032628565" description="Glycine-rich protein" evidence="2">
    <location>
        <begin position="33"/>
        <end position="78"/>
    </location>
</feature>
<reference evidence="3" key="1">
    <citation type="submission" date="2020-07" db="EMBL/GenBank/DDBJ databases">
        <title>Genome sequence and genetic diversity analysis of an under-domesticated orphan crop, white fonio (Digitaria exilis).</title>
        <authorList>
            <person name="Bennetzen J.L."/>
            <person name="Chen S."/>
            <person name="Ma X."/>
            <person name="Wang X."/>
            <person name="Yssel A.E.J."/>
            <person name="Chaluvadi S.R."/>
            <person name="Johnson M."/>
            <person name="Gangashetty P."/>
            <person name="Hamidou F."/>
            <person name="Sanogo M.D."/>
            <person name="Zwaenepoel A."/>
            <person name="Wallace J."/>
            <person name="Van De Peer Y."/>
            <person name="Van Deynze A."/>
        </authorList>
    </citation>
    <scope>NUCLEOTIDE SEQUENCE</scope>
    <source>
        <tissue evidence="3">Leaves</tissue>
    </source>
</reference>
<dbReference type="OrthoDB" id="685257at2759"/>
<dbReference type="Gramene" id="Dexi5B01G0036720.1">
    <property type="protein sequence ID" value="Dexi5B01G0036720.1:cds"/>
    <property type="gene ID" value="Dexi5B01G0036720"/>
</dbReference>
<gene>
    <name evidence="3" type="ORF">HU200_054325</name>
</gene>
<proteinExistence type="predicted"/>
<protein>
    <recommendedName>
        <fullName evidence="5">Glycine-rich protein</fullName>
    </recommendedName>
</protein>
<dbReference type="Proteomes" id="UP000636709">
    <property type="component" value="Unassembled WGS sequence"/>
</dbReference>
<evidence type="ECO:0000256" key="2">
    <source>
        <dbReference type="SAM" id="SignalP"/>
    </source>
</evidence>
<feature type="region of interest" description="Disordered" evidence="1">
    <location>
        <begin position="59"/>
        <end position="78"/>
    </location>
</feature>
<dbReference type="EMBL" id="JACEFO010002346">
    <property type="protein sequence ID" value="KAF8665002.1"/>
    <property type="molecule type" value="Genomic_DNA"/>
</dbReference>
<name>A0A835AQV3_9POAL</name>
<comment type="caution">
    <text evidence="3">The sequence shown here is derived from an EMBL/GenBank/DDBJ whole genome shotgun (WGS) entry which is preliminary data.</text>
</comment>
<keyword evidence="2" id="KW-0732">Signal</keyword>
<organism evidence="3 4">
    <name type="scientific">Digitaria exilis</name>
    <dbReference type="NCBI Taxonomy" id="1010633"/>
    <lineage>
        <taxon>Eukaryota</taxon>
        <taxon>Viridiplantae</taxon>
        <taxon>Streptophyta</taxon>
        <taxon>Embryophyta</taxon>
        <taxon>Tracheophyta</taxon>
        <taxon>Spermatophyta</taxon>
        <taxon>Magnoliopsida</taxon>
        <taxon>Liliopsida</taxon>
        <taxon>Poales</taxon>
        <taxon>Poaceae</taxon>
        <taxon>PACMAD clade</taxon>
        <taxon>Panicoideae</taxon>
        <taxon>Panicodae</taxon>
        <taxon>Paniceae</taxon>
        <taxon>Anthephorinae</taxon>
        <taxon>Digitaria</taxon>
    </lineage>
</organism>
<sequence length="78" mass="7714">MASKSGELRMTLLGVALLGLLLLSQHAATVEATGSGAAPTGKKTNSFSFNSAGGRTLNSFSMNAGGSGDHGKKGGKGF</sequence>